<evidence type="ECO:0000313" key="3">
    <source>
        <dbReference type="Proteomes" id="UP000281431"/>
    </source>
</evidence>
<dbReference type="Pfam" id="PF19119">
    <property type="entry name" value="DUF5803"/>
    <property type="match status" value="1"/>
</dbReference>
<gene>
    <name evidence="2" type="ORF">EA472_13610</name>
</gene>
<dbReference type="PROSITE" id="PS51257">
    <property type="entry name" value="PROKAR_LIPOPROTEIN"/>
    <property type="match status" value="1"/>
</dbReference>
<dbReference type="AlphaFoldDB" id="A0A3N6MAX8"/>
<name>A0A3N6MAX8_NATCH</name>
<protein>
    <submittedName>
        <fullName evidence="2">Uncharacterized protein</fullName>
    </submittedName>
</protein>
<evidence type="ECO:0000313" key="2">
    <source>
        <dbReference type="EMBL" id="RQG99687.1"/>
    </source>
</evidence>
<dbReference type="OrthoDB" id="312630at2157"/>
<keyword evidence="1" id="KW-0472">Membrane</keyword>
<comment type="caution">
    <text evidence="2">The sequence shown here is derived from an EMBL/GenBank/DDBJ whole genome shotgun (WGS) entry which is preliminary data.</text>
</comment>
<keyword evidence="1" id="KW-1133">Transmembrane helix</keyword>
<proteinExistence type="predicted"/>
<dbReference type="InterPro" id="IPR043826">
    <property type="entry name" value="DUF5803"/>
</dbReference>
<accession>A0A3N6MAX8</accession>
<sequence>MNRRLVLAAVAVALLAGLAGCSMIFGGISDEELDREQEYDDLRDRDADVVVDIEGGSLISNSDFRAVYDLNETDELTLYRSNFYRDEALDIHSVRYWYPNGTELTGSELFVDQSRSSTEVRVPDGNGTIAFSGSGGSNTFQLPAYVHESHEVILPEGHRTSNFLFGNVNPGGYEREVVDDREHLTWEHVDGTISLRFYQTRDVPLFAGLVAVVVVFGGAGIAYYYRQVKRLQERREEMGLDVEIEDDSDDGPPPGF</sequence>
<organism evidence="2 3">
    <name type="scientific">Natrarchaeobius chitinivorans</name>
    <dbReference type="NCBI Taxonomy" id="1679083"/>
    <lineage>
        <taxon>Archaea</taxon>
        <taxon>Methanobacteriati</taxon>
        <taxon>Methanobacteriota</taxon>
        <taxon>Stenosarchaea group</taxon>
        <taxon>Halobacteria</taxon>
        <taxon>Halobacteriales</taxon>
        <taxon>Natrialbaceae</taxon>
        <taxon>Natrarchaeobius</taxon>
    </lineage>
</organism>
<keyword evidence="1" id="KW-0812">Transmembrane</keyword>
<dbReference type="Proteomes" id="UP000281431">
    <property type="component" value="Unassembled WGS sequence"/>
</dbReference>
<keyword evidence="3" id="KW-1185">Reference proteome</keyword>
<feature type="transmembrane region" description="Helical" evidence="1">
    <location>
        <begin position="205"/>
        <end position="225"/>
    </location>
</feature>
<evidence type="ECO:0000256" key="1">
    <source>
        <dbReference type="SAM" id="Phobius"/>
    </source>
</evidence>
<dbReference type="EMBL" id="REFZ01000008">
    <property type="protein sequence ID" value="RQG99687.1"/>
    <property type="molecule type" value="Genomic_DNA"/>
</dbReference>
<reference evidence="2 3" key="1">
    <citation type="submission" date="2018-10" db="EMBL/GenBank/DDBJ databases">
        <title>Natrarchaeobius chitinivorans gen. nov., sp. nov., and Natrarchaeobius haloalkaliphilus sp. nov., alkaliphilic, chitin-utilizing haloarchaea from hypersaline alkaline lakes.</title>
        <authorList>
            <person name="Sorokin D.Y."/>
            <person name="Elcheninov A.G."/>
            <person name="Kostrikina N.A."/>
            <person name="Bale N.J."/>
            <person name="Sinninghe Damste J.S."/>
            <person name="Khijniak T.V."/>
            <person name="Kublanov I.V."/>
            <person name="Toshchakov S.V."/>
        </authorList>
    </citation>
    <scope>NUCLEOTIDE SEQUENCE [LARGE SCALE GENOMIC DNA]</scope>
    <source>
        <strain evidence="2 3">AArcht7</strain>
    </source>
</reference>